<dbReference type="FunFam" id="3.90.550.10:FF:000003">
    <property type="entry name" value="2-C-methyl-D-erythritol 4-phosphate cytidylyltransferase"/>
    <property type="match status" value="1"/>
</dbReference>
<dbReference type="Proteomes" id="UP000523362">
    <property type="component" value="Unassembled WGS sequence"/>
</dbReference>
<dbReference type="GO" id="GO:0050518">
    <property type="term" value="F:2-C-methyl-D-erythritol 4-phosphate cytidylyltransferase activity"/>
    <property type="evidence" value="ECO:0007669"/>
    <property type="project" value="UniProtKB-UniRule"/>
</dbReference>
<dbReference type="InterPro" id="IPR050088">
    <property type="entry name" value="IspD/TarI_cytidylyltransf_bact"/>
</dbReference>
<evidence type="ECO:0000256" key="4">
    <source>
        <dbReference type="ARBA" id="ARBA00009789"/>
    </source>
</evidence>
<dbReference type="CDD" id="cd02516">
    <property type="entry name" value="CDP-ME_synthetase"/>
    <property type="match status" value="1"/>
</dbReference>
<gene>
    <name evidence="8 9" type="primary">ispD</name>
    <name evidence="9" type="ORF">HB897_11015</name>
</gene>
<comment type="function">
    <text evidence="2 8">Catalyzes the formation of 4-diphosphocytidyl-2-C-methyl-D-erythritol from CTP and 2-C-methyl-D-erythritol 4-phosphate (MEP).</text>
</comment>
<protein>
    <recommendedName>
        <fullName evidence="8">2-C-methyl-D-erythritol 4-phosphate cytidylyltransferase</fullName>
        <ecNumber evidence="8">2.7.7.60</ecNumber>
    </recommendedName>
    <alternativeName>
        <fullName evidence="8">4-diphosphocytidyl-2C-methyl-D-erythritol synthase</fullName>
    </alternativeName>
    <alternativeName>
        <fullName evidence="8">MEP cytidylyltransferase</fullName>
        <shortName evidence="8">MCT</shortName>
    </alternativeName>
</protein>
<evidence type="ECO:0000256" key="3">
    <source>
        <dbReference type="ARBA" id="ARBA00004787"/>
    </source>
</evidence>
<evidence type="ECO:0000256" key="1">
    <source>
        <dbReference type="ARBA" id="ARBA00001282"/>
    </source>
</evidence>
<dbReference type="AlphaFoldDB" id="A0A7X1C7A4"/>
<evidence type="ECO:0000256" key="5">
    <source>
        <dbReference type="ARBA" id="ARBA00022679"/>
    </source>
</evidence>
<proteinExistence type="inferred from homology"/>
<dbReference type="SUPFAM" id="SSF53448">
    <property type="entry name" value="Nucleotide-diphospho-sugar transferases"/>
    <property type="match status" value="1"/>
</dbReference>
<dbReference type="NCBIfam" id="NF009924">
    <property type="entry name" value="PRK13385.1"/>
    <property type="match status" value="1"/>
</dbReference>
<dbReference type="NCBIfam" id="TIGR00453">
    <property type="entry name" value="ispD"/>
    <property type="match status" value="1"/>
</dbReference>
<accession>A0A7X1C7A4</accession>
<dbReference type="Pfam" id="PF01128">
    <property type="entry name" value="IspD"/>
    <property type="match status" value="1"/>
</dbReference>
<dbReference type="InterPro" id="IPR018294">
    <property type="entry name" value="ISPD_synthase_CS"/>
</dbReference>
<evidence type="ECO:0000256" key="6">
    <source>
        <dbReference type="ARBA" id="ARBA00022695"/>
    </source>
</evidence>
<comment type="caution">
    <text evidence="9">The sequence shown here is derived from an EMBL/GenBank/DDBJ whole genome shotgun (WGS) entry which is preliminary data.</text>
</comment>
<reference evidence="9 10" key="1">
    <citation type="submission" date="2020-03" db="EMBL/GenBank/DDBJ databases">
        <title>Soil Listeria distribution.</title>
        <authorList>
            <person name="Liao J."/>
            <person name="Wiedmann M."/>
        </authorList>
    </citation>
    <scope>NUCLEOTIDE SEQUENCE [LARGE SCALE GENOMIC DNA]</scope>
    <source>
        <strain evidence="9 10">FSL L7-1560</strain>
    </source>
</reference>
<dbReference type="UniPathway" id="UPA00056">
    <property type="reaction ID" value="UER00093"/>
</dbReference>
<dbReference type="InterPro" id="IPR029044">
    <property type="entry name" value="Nucleotide-diphossugar_trans"/>
</dbReference>
<comment type="pathway">
    <text evidence="3 8">Isoprenoid biosynthesis; isopentenyl diphosphate biosynthesis via DXP pathway; isopentenyl diphosphate from 1-deoxy-D-xylulose 5-phosphate: step 2/6.</text>
</comment>
<dbReference type="EC" id="2.7.7.60" evidence="8"/>
<evidence type="ECO:0000256" key="2">
    <source>
        <dbReference type="ARBA" id="ARBA00002459"/>
    </source>
</evidence>
<dbReference type="PANTHER" id="PTHR32125:SF4">
    <property type="entry name" value="2-C-METHYL-D-ERYTHRITOL 4-PHOSPHATE CYTIDYLYLTRANSFERASE, CHLOROPLASTIC"/>
    <property type="match status" value="1"/>
</dbReference>
<evidence type="ECO:0000256" key="8">
    <source>
        <dbReference type="HAMAP-Rule" id="MF_00108"/>
    </source>
</evidence>
<keyword evidence="7 8" id="KW-0414">Isoprene biosynthesis</keyword>
<dbReference type="PROSITE" id="PS01295">
    <property type="entry name" value="ISPD"/>
    <property type="match status" value="1"/>
</dbReference>
<keyword evidence="5 8" id="KW-0808">Transferase</keyword>
<comment type="similarity">
    <text evidence="4 8">Belongs to the IspD/TarI cytidylyltransferase family. IspD subfamily.</text>
</comment>
<evidence type="ECO:0000313" key="10">
    <source>
        <dbReference type="Proteomes" id="UP000523362"/>
    </source>
</evidence>
<organism evidence="9 10">
    <name type="scientific">Listeria seeligeri</name>
    <dbReference type="NCBI Taxonomy" id="1640"/>
    <lineage>
        <taxon>Bacteria</taxon>
        <taxon>Bacillati</taxon>
        <taxon>Bacillota</taxon>
        <taxon>Bacilli</taxon>
        <taxon>Bacillales</taxon>
        <taxon>Listeriaceae</taxon>
        <taxon>Listeria</taxon>
    </lineage>
</organism>
<sequence>MNYELIFLAAGQGKRMNSKQNKMWLDLVGEPIFIHALRPFLADNRCSKMIIVCQDAERKHVEKLMQQLNVAGKRLEIVIGGSERQFSVAAGLERAGSEQVILVHDGARPFVTLDIIDRLLIGVEKNRAAICAVKVKDTVKRVKNDIVQETVDREDLWQVQTPQAFELPVLQKAHELAKEEQFLGTDEASLVERLPFPVTIVQGSYYNIKLTTPEDMPLAKGILGEINIDSSIINED</sequence>
<dbReference type="RefSeq" id="WP_185383932.1">
    <property type="nucleotide sequence ID" value="NZ_CP063071.1"/>
</dbReference>
<dbReference type="PANTHER" id="PTHR32125">
    <property type="entry name" value="2-C-METHYL-D-ERYTHRITOL 4-PHOSPHATE CYTIDYLYLTRANSFERASE, CHLOROPLASTIC"/>
    <property type="match status" value="1"/>
</dbReference>
<feature type="site" description="Transition state stabilizer" evidence="8">
    <location>
        <position position="15"/>
    </location>
</feature>
<feature type="site" description="Positions MEP for the nucleophilic attack" evidence="8">
    <location>
        <position position="209"/>
    </location>
</feature>
<feature type="site" description="Transition state stabilizer" evidence="8">
    <location>
        <position position="22"/>
    </location>
</feature>
<dbReference type="InterPro" id="IPR001228">
    <property type="entry name" value="IspD"/>
</dbReference>
<name>A0A7X1C7A4_LISSE</name>
<evidence type="ECO:0000313" key="9">
    <source>
        <dbReference type="EMBL" id="MBC1486755.1"/>
    </source>
</evidence>
<dbReference type="HAMAP" id="MF_00108">
    <property type="entry name" value="IspD"/>
    <property type="match status" value="1"/>
</dbReference>
<comment type="catalytic activity">
    <reaction evidence="1 8">
        <text>2-C-methyl-D-erythritol 4-phosphate + CTP + H(+) = 4-CDP-2-C-methyl-D-erythritol + diphosphate</text>
        <dbReference type="Rhea" id="RHEA:13429"/>
        <dbReference type="ChEBI" id="CHEBI:15378"/>
        <dbReference type="ChEBI" id="CHEBI:33019"/>
        <dbReference type="ChEBI" id="CHEBI:37563"/>
        <dbReference type="ChEBI" id="CHEBI:57823"/>
        <dbReference type="ChEBI" id="CHEBI:58262"/>
        <dbReference type="EC" id="2.7.7.60"/>
    </reaction>
</comment>
<keyword evidence="6 8" id="KW-0548">Nucleotidyltransferase</keyword>
<feature type="site" description="Positions MEP for the nucleophilic attack" evidence="8">
    <location>
        <position position="153"/>
    </location>
</feature>
<dbReference type="EMBL" id="JAARRG010000008">
    <property type="protein sequence ID" value="MBC1486755.1"/>
    <property type="molecule type" value="Genomic_DNA"/>
</dbReference>
<evidence type="ECO:0000256" key="7">
    <source>
        <dbReference type="ARBA" id="ARBA00023229"/>
    </source>
</evidence>
<dbReference type="GO" id="GO:0019288">
    <property type="term" value="P:isopentenyl diphosphate biosynthetic process, methylerythritol 4-phosphate pathway"/>
    <property type="evidence" value="ECO:0007669"/>
    <property type="project" value="UniProtKB-UniRule"/>
</dbReference>
<dbReference type="InterPro" id="IPR034683">
    <property type="entry name" value="IspD/TarI"/>
</dbReference>
<dbReference type="Gene3D" id="3.90.550.10">
    <property type="entry name" value="Spore Coat Polysaccharide Biosynthesis Protein SpsA, Chain A"/>
    <property type="match status" value="1"/>
</dbReference>